<dbReference type="Pfam" id="PF01578">
    <property type="entry name" value="Cytochrom_C_asm"/>
    <property type="match status" value="1"/>
</dbReference>
<dbReference type="Proteomes" id="UP000574133">
    <property type="component" value="Unassembled WGS sequence"/>
</dbReference>
<feature type="transmembrane region" description="Helical" evidence="1">
    <location>
        <begin position="182"/>
        <end position="207"/>
    </location>
</feature>
<accession>A0A841TC48</accession>
<evidence type="ECO:0000256" key="1">
    <source>
        <dbReference type="SAM" id="Phobius"/>
    </source>
</evidence>
<dbReference type="RefSeq" id="WP_185178871.1">
    <property type="nucleotide sequence ID" value="NZ_CBCSEP010000005.1"/>
</dbReference>
<feature type="transmembrane region" description="Helical" evidence="1">
    <location>
        <begin position="40"/>
        <end position="58"/>
    </location>
</feature>
<dbReference type="InterPro" id="IPR002541">
    <property type="entry name" value="Cyt_c_assembly"/>
</dbReference>
<feature type="transmembrane region" description="Helical" evidence="1">
    <location>
        <begin position="12"/>
        <end position="28"/>
    </location>
</feature>
<keyword evidence="1" id="KW-1133">Transmembrane helix</keyword>
<keyword evidence="4" id="KW-1185">Reference proteome</keyword>
<dbReference type="GO" id="GO:0020037">
    <property type="term" value="F:heme binding"/>
    <property type="evidence" value="ECO:0007669"/>
    <property type="project" value="InterPro"/>
</dbReference>
<dbReference type="AlphaFoldDB" id="A0A841TC48"/>
<keyword evidence="1" id="KW-0812">Transmembrane</keyword>
<comment type="caution">
    <text evidence="3">The sequence shown here is derived from an EMBL/GenBank/DDBJ whole genome shotgun (WGS) entry which is preliminary data.</text>
</comment>
<feature type="transmembrane region" description="Helical" evidence="1">
    <location>
        <begin position="93"/>
        <end position="111"/>
    </location>
</feature>
<keyword evidence="1" id="KW-0472">Membrane</keyword>
<dbReference type="InterPro" id="IPR052372">
    <property type="entry name" value="YpjD/HemX"/>
</dbReference>
<dbReference type="EMBL" id="JACJVN010000033">
    <property type="protein sequence ID" value="MBB6677595.1"/>
    <property type="molecule type" value="Genomic_DNA"/>
</dbReference>
<name>A0A841TC48_9BACL</name>
<evidence type="ECO:0000313" key="4">
    <source>
        <dbReference type="Proteomes" id="UP000574133"/>
    </source>
</evidence>
<evidence type="ECO:0000313" key="3">
    <source>
        <dbReference type="EMBL" id="MBB6677595.1"/>
    </source>
</evidence>
<feature type="transmembrane region" description="Helical" evidence="1">
    <location>
        <begin position="249"/>
        <end position="267"/>
    </location>
</feature>
<evidence type="ECO:0000259" key="2">
    <source>
        <dbReference type="Pfam" id="PF01578"/>
    </source>
</evidence>
<sequence length="273" mass="30756">MLTNDWLSDAVLYIYALSLLFFVSDAAYGKRNGKRIGTGLLVFVWILQTGFLLDLLLTRFFIPQVTLQDYIFFIAWVFVSFSLVLNLFVRAELLVLLVNVVGFAILSVTLMERPKQHLPLAPGEAAHRLLIAHIALITVAFVLLTVAGLLCAMLLFLNDRLKRKKWGSIMSRMPSLTSIDRYAYFSAVIGAPLLLLSLSTGTAALIIEGNYADLADEKVLLAFASAAVYLFFLLRRMANKGDIPQLSRWHLAAYILLVIDFFANWFSSFHRWV</sequence>
<protein>
    <submittedName>
        <fullName evidence="3">Cytochrome c biogenesis protein CcsA</fullName>
    </submittedName>
</protein>
<dbReference type="PANTHER" id="PTHR38034">
    <property type="entry name" value="INNER MEMBRANE PROTEIN YPJD"/>
    <property type="match status" value="1"/>
</dbReference>
<feature type="transmembrane region" description="Helical" evidence="1">
    <location>
        <begin position="131"/>
        <end position="157"/>
    </location>
</feature>
<feature type="domain" description="Cytochrome c assembly protein" evidence="2">
    <location>
        <begin position="67"/>
        <end position="266"/>
    </location>
</feature>
<feature type="transmembrane region" description="Helical" evidence="1">
    <location>
        <begin position="70"/>
        <end position="88"/>
    </location>
</feature>
<reference evidence="3 4" key="1">
    <citation type="submission" date="2020-08" db="EMBL/GenBank/DDBJ databases">
        <title>Cohnella phylogeny.</title>
        <authorList>
            <person name="Dunlap C."/>
        </authorList>
    </citation>
    <scope>NUCLEOTIDE SEQUENCE [LARGE SCALE GENOMIC DNA]</scope>
    <source>
        <strain evidence="3 4">DSM 103658</strain>
    </source>
</reference>
<proteinExistence type="predicted"/>
<feature type="transmembrane region" description="Helical" evidence="1">
    <location>
        <begin position="219"/>
        <end position="237"/>
    </location>
</feature>
<dbReference type="PANTHER" id="PTHR38034:SF1">
    <property type="entry name" value="INNER MEMBRANE PROTEIN YPJD"/>
    <property type="match status" value="1"/>
</dbReference>
<gene>
    <name evidence="3" type="primary">ccsA</name>
    <name evidence="3" type="ORF">H4Q31_09685</name>
</gene>
<organism evidence="3 4">
    <name type="scientific">Cohnella lubricantis</name>
    <dbReference type="NCBI Taxonomy" id="2163172"/>
    <lineage>
        <taxon>Bacteria</taxon>
        <taxon>Bacillati</taxon>
        <taxon>Bacillota</taxon>
        <taxon>Bacilli</taxon>
        <taxon>Bacillales</taxon>
        <taxon>Paenibacillaceae</taxon>
        <taxon>Cohnella</taxon>
    </lineage>
</organism>
<dbReference type="GO" id="GO:0017004">
    <property type="term" value="P:cytochrome complex assembly"/>
    <property type="evidence" value="ECO:0007669"/>
    <property type="project" value="InterPro"/>
</dbReference>